<dbReference type="EMBL" id="UINC01057293">
    <property type="protein sequence ID" value="SVB78280.1"/>
    <property type="molecule type" value="Genomic_DNA"/>
</dbReference>
<reference evidence="2" key="1">
    <citation type="submission" date="2018-05" db="EMBL/GenBank/DDBJ databases">
        <authorList>
            <person name="Lanie J.A."/>
            <person name="Ng W.-L."/>
            <person name="Kazmierczak K.M."/>
            <person name="Andrzejewski T.M."/>
            <person name="Davidsen T.M."/>
            <person name="Wayne K.J."/>
            <person name="Tettelin H."/>
            <person name="Glass J.I."/>
            <person name="Rusch D."/>
            <person name="Podicherti R."/>
            <person name="Tsui H.-C.T."/>
            <person name="Winkler M.E."/>
        </authorList>
    </citation>
    <scope>NUCLEOTIDE SEQUENCE</scope>
</reference>
<evidence type="ECO:0000313" key="2">
    <source>
        <dbReference type="EMBL" id="SVB78280.1"/>
    </source>
</evidence>
<dbReference type="GO" id="GO:0097367">
    <property type="term" value="F:carbohydrate derivative binding"/>
    <property type="evidence" value="ECO:0007669"/>
    <property type="project" value="InterPro"/>
</dbReference>
<dbReference type="Gene3D" id="3.40.50.10490">
    <property type="entry name" value="Glucose-6-phosphate isomerase like protein, domain 1"/>
    <property type="match status" value="1"/>
</dbReference>
<organism evidence="2">
    <name type="scientific">marine metagenome</name>
    <dbReference type="NCBI Taxonomy" id="408172"/>
    <lineage>
        <taxon>unclassified sequences</taxon>
        <taxon>metagenomes</taxon>
        <taxon>ecological metagenomes</taxon>
    </lineage>
</organism>
<dbReference type="PROSITE" id="PS51464">
    <property type="entry name" value="SIS"/>
    <property type="match status" value="1"/>
</dbReference>
<dbReference type="PANTHER" id="PTHR30390:SF8">
    <property type="entry name" value="SUGAR ISOMERASE (SIS)"/>
    <property type="match status" value="1"/>
</dbReference>
<sequence>MSLDFTVANYIQQHNSVMNSLDQEEVDFAINLIIKTWKSNRQIVTCGNGGSANTTSHYITDWNKMSNLATGKQFKGICLSDNIGMLTAYANDLSYEDIYAEQVKNMMNPGDLLIAVSGSGNSENIVRAIDVANENSITTLAICGYDGGKIKKIAHHSLHVKSFDMQLCEDAHFVFGHMVMKKLCGNKIQEN</sequence>
<evidence type="ECO:0000259" key="1">
    <source>
        <dbReference type="PROSITE" id="PS51464"/>
    </source>
</evidence>
<name>A0A382GT52_9ZZZZ</name>
<gene>
    <name evidence="2" type="ORF">METZ01_LOCUS231134</name>
</gene>
<dbReference type="InterPro" id="IPR046348">
    <property type="entry name" value="SIS_dom_sf"/>
</dbReference>
<dbReference type="Pfam" id="PF13580">
    <property type="entry name" value="SIS_2"/>
    <property type="match status" value="1"/>
</dbReference>
<dbReference type="AlphaFoldDB" id="A0A382GT52"/>
<protein>
    <recommendedName>
        <fullName evidence="1">SIS domain-containing protein</fullName>
    </recommendedName>
</protein>
<proteinExistence type="predicted"/>
<feature type="domain" description="SIS" evidence="1">
    <location>
        <begin position="33"/>
        <end position="189"/>
    </location>
</feature>
<dbReference type="CDD" id="cd05006">
    <property type="entry name" value="SIS_GmhA"/>
    <property type="match status" value="1"/>
</dbReference>
<dbReference type="InterPro" id="IPR050099">
    <property type="entry name" value="SIS_GmhA/DiaA_subfam"/>
</dbReference>
<accession>A0A382GT52</accession>
<dbReference type="InterPro" id="IPR035461">
    <property type="entry name" value="GmhA/DiaA"/>
</dbReference>
<dbReference type="SUPFAM" id="SSF53697">
    <property type="entry name" value="SIS domain"/>
    <property type="match status" value="1"/>
</dbReference>
<dbReference type="GO" id="GO:1901135">
    <property type="term" value="P:carbohydrate derivative metabolic process"/>
    <property type="evidence" value="ECO:0007669"/>
    <property type="project" value="InterPro"/>
</dbReference>
<dbReference type="PANTHER" id="PTHR30390">
    <property type="entry name" value="SEDOHEPTULOSE 7-PHOSPHATE ISOMERASE / DNAA INITIATOR-ASSOCIATING FACTOR FOR REPLICATION INITIATION"/>
    <property type="match status" value="1"/>
</dbReference>
<dbReference type="InterPro" id="IPR001347">
    <property type="entry name" value="SIS_dom"/>
</dbReference>